<evidence type="ECO:0000256" key="4">
    <source>
        <dbReference type="ARBA" id="ARBA00022723"/>
    </source>
</evidence>
<comment type="subcellular location">
    <subcellularLocation>
        <location evidence="2">Cytoplasm</location>
    </subcellularLocation>
    <subcellularLocation>
        <location evidence="1">Nucleus</location>
    </subcellularLocation>
</comment>
<evidence type="ECO:0000256" key="3">
    <source>
        <dbReference type="ARBA" id="ARBA00022490"/>
    </source>
</evidence>
<protein>
    <recommendedName>
        <fullName evidence="12">Zinc finger PHD-type domain-containing protein</fullName>
    </recommendedName>
</protein>
<dbReference type="GO" id="GO:0006914">
    <property type="term" value="P:autophagy"/>
    <property type="evidence" value="ECO:0007669"/>
    <property type="project" value="UniProtKB-KW"/>
</dbReference>
<evidence type="ECO:0000256" key="11">
    <source>
        <dbReference type="SAM" id="MobiDB-lite"/>
    </source>
</evidence>
<evidence type="ECO:0000256" key="7">
    <source>
        <dbReference type="ARBA" id="ARBA00023006"/>
    </source>
</evidence>
<reference evidence="13" key="1">
    <citation type="submission" date="2023-03" db="EMBL/GenBank/DDBJ databases">
        <title>Electrophorus voltai genome.</title>
        <authorList>
            <person name="Bian C."/>
        </authorList>
    </citation>
    <scope>NUCLEOTIDE SEQUENCE</scope>
    <source>
        <strain evidence="13">CB-2022</strain>
        <tissue evidence="13">Muscle</tissue>
    </source>
</reference>
<gene>
    <name evidence="13" type="ORF">P4O66_002798</name>
</gene>
<keyword evidence="3" id="KW-0963">Cytoplasm</keyword>
<dbReference type="GO" id="GO:0008270">
    <property type="term" value="F:zinc ion binding"/>
    <property type="evidence" value="ECO:0007669"/>
    <property type="project" value="UniProtKB-KW"/>
</dbReference>
<dbReference type="GO" id="GO:0031398">
    <property type="term" value="P:positive regulation of protein ubiquitination"/>
    <property type="evidence" value="ECO:0007669"/>
    <property type="project" value="TreeGrafter"/>
</dbReference>
<dbReference type="GO" id="GO:0005634">
    <property type="term" value="C:nucleus"/>
    <property type="evidence" value="ECO:0007669"/>
    <property type="project" value="UniProtKB-SubCell"/>
</dbReference>
<evidence type="ECO:0000256" key="6">
    <source>
        <dbReference type="ARBA" id="ARBA00022833"/>
    </source>
</evidence>
<dbReference type="InterPro" id="IPR013083">
    <property type="entry name" value="Znf_RING/FYVE/PHD"/>
</dbReference>
<comment type="caution">
    <text evidence="13">The sequence shown here is derived from an EMBL/GenBank/DDBJ whole genome shotgun (WGS) entry which is preliminary data.</text>
</comment>
<dbReference type="PANTHER" id="PTHR14571:SF8">
    <property type="entry name" value="PHD FINGER PROTEIN 23"/>
    <property type="match status" value="1"/>
</dbReference>
<dbReference type="Gene3D" id="3.30.40.10">
    <property type="entry name" value="Zinc/RING finger domain, C3HC4 (zinc finger)"/>
    <property type="match status" value="1"/>
</dbReference>
<proteinExistence type="inferred from homology"/>
<sequence length="309" mass="34400">MQNGGIGLLVFKNVCTFYTNVHFQPPEKKKRTVEDFNKFCSFVLAYAGYIPPLKEESPWPPASSTSPVGVSKAVGEDTLDESWTGSLPDCCPTHSFIHKGPPHSSSTGLKQPSSDHSLLENIRLKDTLCQRKTHSKADKKREKRLNYSLEGKGGNDLAESSIRRCRKLNKAKGGLKKVKRSPKAERDFTSSSPSSGEELGLEEGLMEQPVPFHGGGLKQEFTRERDLSSSETDTWVADEDIMVEAGDDSWDLITCYCGKPFAGRPMIECDECGVWVHLSCAKIKKNNVPDVFYCHRCRDSHSSSHKKDL</sequence>
<evidence type="ECO:0000256" key="10">
    <source>
        <dbReference type="ARBA" id="ARBA00037988"/>
    </source>
</evidence>
<evidence type="ECO:0000256" key="8">
    <source>
        <dbReference type="ARBA" id="ARBA00023242"/>
    </source>
</evidence>
<feature type="domain" description="Zinc finger PHD-type" evidence="12">
    <location>
        <begin position="254"/>
        <end position="298"/>
    </location>
</feature>
<dbReference type="Pfam" id="PF13831">
    <property type="entry name" value="PHD_2"/>
    <property type="match status" value="1"/>
</dbReference>
<dbReference type="InterPro" id="IPR011011">
    <property type="entry name" value="Znf_FYVE_PHD"/>
</dbReference>
<dbReference type="SMART" id="SM00249">
    <property type="entry name" value="PHD"/>
    <property type="match status" value="1"/>
</dbReference>
<name>A0AAD9DMM1_9TELE</name>
<dbReference type="PANTHER" id="PTHR14571">
    <property type="entry name" value="HISTONE-LYSINE N-METHYLTRANSFERASE SET-26-RELATED"/>
    <property type="match status" value="1"/>
</dbReference>
<dbReference type="SUPFAM" id="SSF57903">
    <property type="entry name" value="FYVE/PHD zinc finger"/>
    <property type="match status" value="1"/>
</dbReference>
<dbReference type="Proteomes" id="UP001239994">
    <property type="component" value="Unassembled WGS sequence"/>
</dbReference>
<dbReference type="GO" id="GO:1901097">
    <property type="term" value="P:negative regulation of autophagosome maturation"/>
    <property type="evidence" value="ECO:0007669"/>
    <property type="project" value="TreeGrafter"/>
</dbReference>
<dbReference type="GO" id="GO:1902902">
    <property type="term" value="P:negative regulation of autophagosome assembly"/>
    <property type="evidence" value="ECO:0007669"/>
    <property type="project" value="TreeGrafter"/>
</dbReference>
<dbReference type="InterPro" id="IPR001965">
    <property type="entry name" value="Znf_PHD"/>
</dbReference>
<comment type="function">
    <text evidence="9">Acts as a negative regulator of autophagy.</text>
</comment>
<dbReference type="PROSITE" id="PS01359">
    <property type="entry name" value="ZF_PHD_1"/>
    <property type="match status" value="1"/>
</dbReference>
<comment type="similarity">
    <text evidence="10">Belongs to the PHF23 family.</text>
</comment>
<dbReference type="AlphaFoldDB" id="A0AAD9DMM1"/>
<dbReference type="GO" id="GO:0005737">
    <property type="term" value="C:cytoplasm"/>
    <property type="evidence" value="ECO:0007669"/>
    <property type="project" value="UniProtKB-SubCell"/>
</dbReference>
<dbReference type="EMBL" id="JAROKS010000023">
    <property type="protein sequence ID" value="KAK1787291.1"/>
    <property type="molecule type" value="Genomic_DNA"/>
</dbReference>
<dbReference type="InterPro" id="IPR019787">
    <property type="entry name" value="Znf_PHD-finger"/>
</dbReference>
<keyword evidence="4" id="KW-0479">Metal-binding</keyword>
<evidence type="ECO:0000256" key="5">
    <source>
        <dbReference type="ARBA" id="ARBA00022771"/>
    </source>
</evidence>
<accession>A0AAD9DMM1</accession>
<keyword evidence="6" id="KW-0862">Zinc</keyword>
<evidence type="ECO:0000313" key="14">
    <source>
        <dbReference type="Proteomes" id="UP001239994"/>
    </source>
</evidence>
<evidence type="ECO:0000256" key="9">
    <source>
        <dbReference type="ARBA" id="ARBA00037151"/>
    </source>
</evidence>
<organism evidence="13 14">
    <name type="scientific">Electrophorus voltai</name>
    <dbReference type="NCBI Taxonomy" id="2609070"/>
    <lineage>
        <taxon>Eukaryota</taxon>
        <taxon>Metazoa</taxon>
        <taxon>Chordata</taxon>
        <taxon>Craniata</taxon>
        <taxon>Vertebrata</taxon>
        <taxon>Euteleostomi</taxon>
        <taxon>Actinopterygii</taxon>
        <taxon>Neopterygii</taxon>
        <taxon>Teleostei</taxon>
        <taxon>Ostariophysi</taxon>
        <taxon>Gymnotiformes</taxon>
        <taxon>Gymnotoidei</taxon>
        <taxon>Gymnotidae</taxon>
        <taxon>Electrophorus</taxon>
    </lineage>
</organism>
<evidence type="ECO:0000256" key="2">
    <source>
        <dbReference type="ARBA" id="ARBA00004496"/>
    </source>
</evidence>
<keyword evidence="8" id="KW-0539">Nucleus</keyword>
<dbReference type="InterPro" id="IPR019786">
    <property type="entry name" value="Zinc_finger_PHD-type_CS"/>
</dbReference>
<keyword evidence="14" id="KW-1185">Reference proteome</keyword>
<feature type="region of interest" description="Disordered" evidence="11">
    <location>
        <begin position="173"/>
        <end position="201"/>
    </location>
</feature>
<keyword evidence="5" id="KW-0863">Zinc-finger</keyword>
<evidence type="ECO:0000313" key="13">
    <source>
        <dbReference type="EMBL" id="KAK1787291.1"/>
    </source>
</evidence>
<keyword evidence="7" id="KW-0072">Autophagy</keyword>
<evidence type="ECO:0000259" key="12">
    <source>
        <dbReference type="SMART" id="SM00249"/>
    </source>
</evidence>
<evidence type="ECO:0000256" key="1">
    <source>
        <dbReference type="ARBA" id="ARBA00004123"/>
    </source>
</evidence>